<evidence type="ECO:0000256" key="6">
    <source>
        <dbReference type="RuleBase" id="RU000716"/>
    </source>
</evidence>
<evidence type="ECO:0000313" key="8">
    <source>
        <dbReference type="Proteomes" id="UP000287394"/>
    </source>
</evidence>
<evidence type="ECO:0000256" key="3">
    <source>
        <dbReference type="ARBA" id="ARBA00023082"/>
    </source>
</evidence>
<dbReference type="GO" id="GO:0003677">
    <property type="term" value="F:DNA binding"/>
    <property type="evidence" value="ECO:0007669"/>
    <property type="project" value="UniProtKB-KW"/>
</dbReference>
<protein>
    <recommendedName>
        <fullName evidence="6">RNA polymerase sigma factor</fullName>
    </recommendedName>
</protein>
<dbReference type="InterPro" id="IPR036388">
    <property type="entry name" value="WH-like_DNA-bd_sf"/>
</dbReference>
<evidence type="ECO:0000256" key="5">
    <source>
        <dbReference type="ARBA" id="ARBA00023163"/>
    </source>
</evidence>
<keyword evidence="4 6" id="KW-0238">DNA-binding</keyword>
<evidence type="ECO:0000313" key="7">
    <source>
        <dbReference type="EMBL" id="BDI29632.1"/>
    </source>
</evidence>
<dbReference type="Gene3D" id="1.10.1740.10">
    <property type="match status" value="1"/>
</dbReference>
<sequence>MEALYAEYGGRIYRFCHRLSGNPSDAEDLTQEVFLAAYRGMEGFQGRASVQTWLFRIAVFRWRAMRRTELPSLGEENWTEASAPDPAIAGTDRISMDGAMASIPSLFREAFLLVKLEGLTCREAAEALGVPQGTVKFRVYRATHLLRGLLRAEGWEPGLTARPAGKETCDEV</sequence>
<dbReference type="InterPro" id="IPR013325">
    <property type="entry name" value="RNA_pol_sigma_r2"/>
</dbReference>
<dbReference type="PROSITE" id="PS01063">
    <property type="entry name" value="SIGMA70_ECF"/>
    <property type="match status" value="1"/>
</dbReference>
<dbReference type="Proteomes" id="UP000287394">
    <property type="component" value="Chromosome"/>
</dbReference>
<dbReference type="KEGG" id="ccot:CCAX7_16830"/>
<dbReference type="InterPro" id="IPR000838">
    <property type="entry name" value="RNA_pol_sigma70_ECF_CS"/>
</dbReference>
<evidence type="ECO:0000256" key="1">
    <source>
        <dbReference type="ARBA" id="ARBA00010641"/>
    </source>
</evidence>
<keyword evidence="8" id="KW-1185">Reference proteome</keyword>
<name>A0A402CYU3_9BACT</name>
<organism evidence="7 8">
    <name type="scientific">Capsulimonas corticalis</name>
    <dbReference type="NCBI Taxonomy" id="2219043"/>
    <lineage>
        <taxon>Bacteria</taxon>
        <taxon>Bacillati</taxon>
        <taxon>Armatimonadota</taxon>
        <taxon>Armatimonadia</taxon>
        <taxon>Capsulimonadales</taxon>
        <taxon>Capsulimonadaceae</taxon>
        <taxon>Capsulimonas</taxon>
    </lineage>
</organism>
<dbReference type="GO" id="GO:0006352">
    <property type="term" value="P:DNA-templated transcription initiation"/>
    <property type="evidence" value="ECO:0007669"/>
    <property type="project" value="InterPro"/>
</dbReference>
<dbReference type="Pfam" id="PF08281">
    <property type="entry name" value="Sigma70_r4_2"/>
    <property type="match status" value="1"/>
</dbReference>
<dbReference type="GO" id="GO:0016987">
    <property type="term" value="F:sigma factor activity"/>
    <property type="evidence" value="ECO:0007669"/>
    <property type="project" value="UniProtKB-KW"/>
</dbReference>
<evidence type="ECO:0000256" key="4">
    <source>
        <dbReference type="ARBA" id="ARBA00023125"/>
    </source>
</evidence>
<dbReference type="InterPro" id="IPR014284">
    <property type="entry name" value="RNA_pol_sigma-70_dom"/>
</dbReference>
<dbReference type="PANTHER" id="PTHR43133">
    <property type="entry name" value="RNA POLYMERASE ECF-TYPE SIGMA FACTO"/>
    <property type="match status" value="1"/>
</dbReference>
<dbReference type="InterPro" id="IPR013324">
    <property type="entry name" value="RNA_pol_sigma_r3/r4-like"/>
</dbReference>
<evidence type="ECO:0000256" key="2">
    <source>
        <dbReference type="ARBA" id="ARBA00023015"/>
    </source>
</evidence>
<keyword evidence="2 6" id="KW-0805">Transcription regulation</keyword>
<dbReference type="InterPro" id="IPR013249">
    <property type="entry name" value="RNA_pol_sigma70_r4_t2"/>
</dbReference>
<accession>A0A402CYU3</accession>
<dbReference type="SUPFAM" id="SSF88946">
    <property type="entry name" value="Sigma2 domain of RNA polymerase sigma factors"/>
    <property type="match status" value="1"/>
</dbReference>
<dbReference type="GO" id="GO:0006950">
    <property type="term" value="P:response to stress"/>
    <property type="evidence" value="ECO:0007669"/>
    <property type="project" value="UniProtKB-ARBA"/>
</dbReference>
<dbReference type="CDD" id="cd06171">
    <property type="entry name" value="Sigma70_r4"/>
    <property type="match status" value="1"/>
</dbReference>
<keyword evidence="3 6" id="KW-0731">Sigma factor</keyword>
<dbReference type="Gene3D" id="1.10.10.10">
    <property type="entry name" value="Winged helix-like DNA-binding domain superfamily/Winged helix DNA-binding domain"/>
    <property type="match status" value="1"/>
</dbReference>
<comment type="similarity">
    <text evidence="1 6">Belongs to the sigma-70 factor family. ECF subfamily.</text>
</comment>
<gene>
    <name evidence="7" type="ORF">CCAX7_16830</name>
</gene>
<dbReference type="InterPro" id="IPR039425">
    <property type="entry name" value="RNA_pol_sigma-70-like"/>
</dbReference>
<keyword evidence="5 6" id="KW-0804">Transcription</keyword>
<dbReference type="InterPro" id="IPR007627">
    <property type="entry name" value="RNA_pol_sigma70_r2"/>
</dbReference>
<dbReference type="NCBIfam" id="TIGR02937">
    <property type="entry name" value="sigma70-ECF"/>
    <property type="match status" value="1"/>
</dbReference>
<dbReference type="Pfam" id="PF04542">
    <property type="entry name" value="Sigma70_r2"/>
    <property type="match status" value="1"/>
</dbReference>
<dbReference type="SUPFAM" id="SSF88659">
    <property type="entry name" value="Sigma3 and sigma4 domains of RNA polymerase sigma factors"/>
    <property type="match status" value="1"/>
</dbReference>
<dbReference type="PANTHER" id="PTHR43133:SF46">
    <property type="entry name" value="RNA POLYMERASE SIGMA-70 FACTOR ECF SUBFAMILY"/>
    <property type="match status" value="1"/>
</dbReference>
<dbReference type="AlphaFoldDB" id="A0A402CYU3"/>
<dbReference type="EMBL" id="AP025739">
    <property type="protein sequence ID" value="BDI29632.1"/>
    <property type="molecule type" value="Genomic_DNA"/>
</dbReference>
<proteinExistence type="inferred from homology"/>
<reference evidence="7 8" key="1">
    <citation type="journal article" date="2019" name="Int. J. Syst. Evol. Microbiol.">
        <title>Capsulimonas corticalis gen. nov., sp. nov., an aerobic capsulated bacterium, of a novel bacterial order, Capsulimonadales ord. nov., of the class Armatimonadia of the phylum Armatimonadetes.</title>
        <authorList>
            <person name="Li J."/>
            <person name="Kudo C."/>
            <person name="Tonouchi A."/>
        </authorList>
    </citation>
    <scope>NUCLEOTIDE SEQUENCE [LARGE SCALE GENOMIC DNA]</scope>
    <source>
        <strain evidence="7 8">AX-7</strain>
    </source>
</reference>